<dbReference type="AlphaFoldDB" id="A0A369I4J9"/>
<protein>
    <submittedName>
        <fullName evidence="1">Uncharacterized protein</fullName>
    </submittedName>
</protein>
<gene>
    <name evidence="1" type="ORF">DVG78_24085</name>
</gene>
<reference evidence="1 2" key="1">
    <citation type="submission" date="2018-07" db="EMBL/GenBank/DDBJ databases">
        <title>Genome analysis of Runella aurantiaca.</title>
        <authorList>
            <person name="Yang X."/>
        </authorList>
    </citation>
    <scope>NUCLEOTIDE SEQUENCE [LARGE SCALE GENOMIC DNA]</scope>
    <source>
        <strain evidence="1 2">YX9</strain>
    </source>
</reference>
<dbReference type="EMBL" id="QPIW01000027">
    <property type="protein sequence ID" value="RDB03427.1"/>
    <property type="molecule type" value="Genomic_DNA"/>
</dbReference>
<evidence type="ECO:0000313" key="2">
    <source>
        <dbReference type="Proteomes" id="UP000253141"/>
    </source>
</evidence>
<name>A0A369I4J9_9BACT</name>
<accession>A0A369I4J9</accession>
<keyword evidence="2" id="KW-1185">Reference proteome</keyword>
<organism evidence="1 2">
    <name type="scientific">Runella aurantiaca</name>
    <dbReference type="NCBI Taxonomy" id="2282308"/>
    <lineage>
        <taxon>Bacteria</taxon>
        <taxon>Pseudomonadati</taxon>
        <taxon>Bacteroidota</taxon>
        <taxon>Cytophagia</taxon>
        <taxon>Cytophagales</taxon>
        <taxon>Spirosomataceae</taxon>
        <taxon>Runella</taxon>
    </lineage>
</organism>
<dbReference type="OrthoDB" id="966072at2"/>
<proteinExistence type="predicted"/>
<sequence>MKKELLSFILLVPLLQGGSFVFAQSITLDPRTTAPTQAKVLVEGVGPAQSLWGPYYPIASERMGLKAVAPPTSGTKTTAITGIVDQYSNGGQTGEATGVMGFSASKTKAHGLLGIADGQGAGSIVYGVRGYASNISSNTSTFGGMFTSWREGSENSNGYGIYAGTNHYRAAATGNSYGGYFYAIGQGISNKVGVLSEVDHLTSAPVAAVGATGFQANISGPYSSQVIGLYTNIATTGNNGTFGAKLDYTGVAGNSASIYGLQANVKGTGAASYRYGGYFDVDGSTWNNSYGIYARSNIVSHAQAANGLNSYGGYFVATGSSLNQFGIYATSDANLGPNIRYAGYFAGNVSVTGNLTKGSGTFKIDHPQDPENKFLYHSFVESPDMKNIYDGVITTDANGDATVEMPAYFEALNQDFRYQLTGIGQFAQAIVADEINHNRFKIKTDKPNVKVSWQVTGIRKDAYAEANRVVVEVEKQGEEKGKYLHPEVFGKDKVQGISSLHELKAENK</sequence>
<evidence type="ECO:0000313" key="1">
    <source>
        <dbReference type="EMBL" id="RDB03427.1"/>
    </source>
</evidence>
<dbReference type="RefSeq" id="WP_114463580.1">
    <property type="nucleotide sequence ID" value="NZ_QPIW01000027.1"/>
</dbReference>
<comment type="caution">
    <text evidence="1">The sequence shown here is derived from an EMBL/GenBank/DDBJ whole genome shotgun (WGS) entry which is preliminary data.</text>
</comment>
<dbReference type="Proteomes" id="UP000253141">
    <property type="component" value="Unassembled WGS sequence"/>
</dbReference>